<proteinExistence type="predicted"/>
<evidence type="ECO:0000313" key="2">
    <source>
        <dbReference type="EMBL" id="CAE2280569.1"/>
    </source>
</evidence>
<dbReference type="EMBL" id="HBKO01039850">
    <property type="protein sequence ID" value="CAE2280569.1"/>
    <property type="molecule type" value="Transcribed_RNA"/>
</dbReference>
<name>A0A7S4K0Z2_9EUKA</name>
<sequence>MITNAMRASLVALGYTTEQIDAMEPPRAAEILAGSGSHLSSPGHQPQHQPQHQQQHQPQHQPVPSTRRDHIAEYEARVRAASRPKTAEEKREEYGQDQLRQIAEADAMDERFARKQRAVRGEDLNGGARTHPYPSPRSSTYPGM</sequence>
<evidence type="ECO:0000256" key="1">
    <source>
        <dbReference type="SAM" id="MobiDB-lite"/>
    </source>
</evidence>
<accession>A0A7S4K0Z2</accession>
<feature type="compositionally biased region" description="Basic and acidic residues" evidence="1">
    <location>
        <begin position="85"/>
        <end position="94"/>
    </location>
</feature>
<feature type="compositionally biased region" description="Basic and acidic residues" evidence="1">
    <location>
        <begin position="66"/>
        <end position="78"/>
    </location>
</feature>
<protein>
    <submittedName>
        <fullName evidence="2">Uncharacterized protein</fullName>
    </submittedName>
</protein>
<gene>
    <name evidence="2" type="ORF">CPOL0286_LOCUS18252</name>
</gene>
<organism evidence="2">
    <name type="scientific">Prymnesium polylepis</name>
    <dbReference type="NCBI Taxonomy" id="72548"/>
    <lineage>
        <taxon>Eukaryota</taxon>
        <taxon>Haptista</taxon>
        <taxon>Haptophyta</taxon>
        <taxon>Prymnesiophyceae</taxon>
        <taxon>Prymnesiales</taxon>
        <taxon>Prymnesiaceae</taxon>
        <taxon>Prymnesium</taxon>
    </lineage>
</organism>
<reference evidence="2" key="1">
    <citation type="submission" date="2021-01" db="EMBL/GenBank/DDBJ databases">
        <authorList>
            <person name="Corre E."/>
            <person name="Pelletier E."/>
            <person name="Niang G."/>
            <person name="Scheremetjew M."/>
            <person name="Finn R."/>
            <person name="Kale V."/>
            <person name="Holt S."/>
            <person name="Cochrane G."/>
            <person name="Meng A."/>
            <person name="Brown T."/>
            <person name="Cohen L."/>
        </authorList>
    </citation>
    <scope>NUCLEOTIDE SEQUENCE</scope>
    <source>
        <strain evidence="2">UIO037</strain>
    </source>
</reference>
<dbReference type="AlphaFoldDB" id="A0A7S4K0Z2"/>
<feature type="compositionally biased region" description="Basic and acidic residues" evidence="1">
    <location>
        <begin position="108"/>
        <end position="123"/>
    </location>
</feature>
<feature type="region of interest" description="Disordered" evidence="1">
    <location>
        <begin position="24"/>
        <end position="144"/>
    </location>
</feature>
<feature type="compositionally biased region" description="Low complexity" evidence="1">
    <location>
        <begin position="44"/>
        <end position="62"/>
    </location>
</feature>